<evidence type="ECO:0000256" key="7">
    <source>
        <dbReference type="ARBA" id="ARBA00022701"/>
    </source>
</evidence>
<gene>
    <name evidence="14" type="ORF">HannXRQ_Chr11g0347671</name>
</gene>
<dbReference type="GO" id="GO:0000940">
    <property type="term" value="C:outer kinetochore"/>
    <property type="evidence" value="ECO:0007669"/>
    <property type="project" value="InterPro"/>
</dbReference>
<dbReference type="GO" id="GO:0007059">
    <property type="term" value="P:chromosome segregation"/>
    <property type="evidence" value="ECO:0000318"/>
    <property type="project" value="GO_Central"/>
</dbReference>
<dbReference type="InterPro" id="IPR033341">
    <property type="entry name" value="SKA3"/>
</dbReference>
<reference evidence="15" key="1">
    <citation type="journal article" date="2017" name="Nature">
        <title>The sunflower genome provides insights into oil metabolism, flowering and Asterid evolution.</title>
        <authorList>
            <person name="Badouin H."/>
            <person name="Gouzy J."/>
            <person name="Grassa C.J."/>
            <person name="Murat F."/>
            <person name="Staton S.E."/>
            <person name="Cottret L."/>
            <person name="Lelandais-Briere C."/>
            <person name="Owens G.L."/>
            <person name="Carrere S."/>
            <person name="Mayjonade B."/>
            <person name="Legrand L."/>
            <person name="Gill N."/>
            <person name="Kane N.C."/>
            <person name="Bowers J.E."/>
            <person name="Hubner S."/>
            <person name="Bellec A."/>
            <person name="Berard A."/>
            <person name="Berges H."/>
            <person name="Blanchet N."/>
            <person name="Boniface M.C."/>
            <person name="Brunel D."/>
            <person name="Catrice O."/>
            <person name="Chaidir N."/>
            <person name="Claudel C."/>
            <person name="Donnadieu C."/>
            <person name="Faraut T."/>
            <person name="Fievet G."/>
            <person name="Helmstetter N."/>
            <person name="King M."/>
            <person name="Knapp S.J."/>
            <person name="Lai Z."/>
            <person name="Le Paslier M.C."/>
            <person name="Lippi Y."/>
            <person name="Lorenzon L."/>
            <person name="Mandel J.R."/>
            <person name="Marage G."/>
            <person name="Marchand G."/>
            <person name="Marquand E."/>
            <person name="Bret-Mestries E."/>
            <person name="Morien E."/>
            <person name="Nambeesan S."/>
            <person name="Nguyen T."/>
            <person name="Pegot-Espagnet P."/>
            <person name="Pouilly N."/>
            <person name="Raftis F."/>
            <person name="Sallet E."/>
            <person name="Schiex T."/>
            <person name="Thomas J."/>
            <person name="Vandecasteele C."/>
            <person name="Vares D."/>
            <person name="Vear F."/>
            <person name="Vautrin S."/>
            <person name="Crespi M."/>
            <person name="Mangin B."/>
            <person name="Burke J.M."/>
            <person name="Salse J."/>
            <person name="Munos S."/>
            <person name="Vincourt P."/>
            <person name="Rieseberg L.H."/>
            <person name="Langlade N.B."/>
        </authorList>
    </citation>
    <scope>NUCLEOTIDE SEQUENCE [LARGE SCALE GENOMIC DNA]</scope>
    <source>
        <strain evidence="15">cv. SF193</strain>
    </source>
</reference>
<dbReference type="FunCoup" id="A0A251TEA0">
    <property type="interactions" value="970"/>
</dbReference>
<dbReference type="InParanoid" id="A0A251TEA0"/>
<keyword evidence="9" id="KW-0995">Kinetochore</keyword>
<evidence type="ECO:0000256" key="12">
    <source>
        <dbReference type="ARBA" id="ARBA00023328"/>
    </source>
</evidence>
<comment type="similarity">
    <text evidence="3">Belongs to the SKA3 family.</text>
</comment>
<sequence>MKCQKNVRHNTWEIALVIINNGNVKSNNACHNTATLHCISTAAPPSRSPSDAPSFLPHLRRDLHSSDSPQKKKLMENSITQFRNGVGRFCNHLESSSAALLQSVNRRAIPFDSASLSFVQCLNRRVSTATSDLNLLESMSFDTVSFEELLGHCNEIYKKNESDVVELEERLSAFGYVAGLEIDEPEEDINDSQPNTSLDLKNAMEDDDSLFDDTLSLQKFGISDASIATIQSGDYNKIELDPLYEPAMDFSEKESKQLDKRDELEDFKSFITVPKDAYEALPSYMKSLASWEDLLAVVEKMNLHLKQKTKNHNFFTQDEVSSLDLGSKTRSYLLLLVKMNLLVVETIDGLISYKVL</sequence>
<evidence type="ECO:0000313" key="14">
    <source>
        <dbReference type="EMBL" id="OTG08972.1"/>
    </source>
</evidence>
<feature type="compositionally biased region" description="Low complexity" evidence="13">
    <location>
        <begin position="42"/>
        <end position="54"/>
    </location>
</feature>
<evidence type="ECO:0000256" key="8">
    <source>
        <dbReference type="ARBA" id="ARBA00022776"/>
    </source>
</evidence>
<keyword evidence="6" id="KW-0132">Cell division</keyword>
<evidence type="ECO:0000256" key="9">
    <source>
        <dbReference type="ARBA" id="ARBA00022838"/>
    </source>
</evidence>
<dbReference type="GO" id="GO:0000278">
    <property type="term" value="P:mitotic cell cycle"/>
    <property type="evidence" value="ECO:0000318"/>
    <property type="project" value="GO_Central"/>
</dbReference>
<evidence type="ECO:0000313" key="15">
    <source>
        <dbReference type="Proteomes" id="UP000215914"/>
    </source>
</evidence>
<dbReference type="GO" id="GO:0005876">
    <property type="term" value="C:spindle microtubule"/>
    <property type="evidence" value="ECO:0000318"/>
    <property type="project" value="GO_Central"/>
</dbReference>
<keyword evidence="8" id="KW-0498">Mitosis</keyword>
<evidence type="ECO:0000256" key="11">
    <source>
        <dbReference type="ARBA" id="ARBA00023306"/>
    </source>
</evidence>
<dbReference type="EMBL" id="CM007900">
    <property type="protein sequence ID" value="OTG08972.1"/>
    <property type="molecule type" value="Genomic_DNA"/>
</dbReference>
<accession>A0A251TEA0</accession>
<keyword evidence="4" id="KW-0158">Chromosome</keyword>
<evidence type="ECO:0000256" key="3">
    <source>
        <dbReference type="ARBA" id="ARBA00007716"/>
    </source>
</evidence>
<dbReference type="OMA" id="VRMNHLV"/>
<evidence type="ECO:0000256" key="5">
    <source>
        <dbReference type="ARBA" id="ARBA00022490"/>
    </source>
</evidence>
<evidence type="ECO:0000256" key="13">
    <source>
        <dbReference type="SAM" id="MobiDB-lite"/>
    </source>
</evidence>
<feature type="compositionally biased region" description="Basic and acidic residues" evidence="13">
    <location>
        <begin position="59"/>
        <end position="72"/>
    </location>
</feature>
<evidence type="ECO:0000256" key="1">
    <source>
        <dbReference type="ARBA" id="ARBA00004186"/>
    </source>
</evidence>
<dbReference type="AlphaFoldDB" id="A0A251TEA0"/>
<dbReference type="GO" id="GO:0000776">
    <property type="term" value="C:kinetochore"/>
    <property type="evidence" value="ECO:0000318"/>
    <property type="project" value="GO_Central"/>
</dbReference>
<dbReference type="PANTHER" id="PTHR48118:SF1">
    <property type="entry name" value="SPINDLE AND KINETOCHORE-ASSOCIATED PROTEIN 3"/>
    <property type="match status" value="1"/>
</dbReference>
<keyword evidence="10" id="KW-0206">Cytoskeleton</keyword>
<dbReference type="PANTHER" id="PTHR48118">
    <property type="entry name" value="SPINDLE AND KINETOCHORE-ASSOCIATED PROTEIN 3"/>
    <property type="match status" value="1"/>
</dbReference>
<comment type="subcellular location">
    <subcellularLocation>
        <location evidence="2">Chromosome</location>
        <location evidence="2">Centromere</location>
        <location evidence="2">Kinetochore</location>
    </subcellularLocation>
    <subcellularLocation>
        <location evidence="1">Cytoplasm</location>
        <location evidence="1">Cytoskeleton</location>
        <location evidence="1">Spindle</location>
    </subcellularLocation>
</comment>
<dbReference type="Proteomes" id="UP000215914">
    <property type="component" value="Chromosome 11"/>
</dbReference>
<proteinExistence type="inferred from homology"/>
<keyword evidence="15" id="KW-1185">Reference proteome</keyword>
<evidence type="ECO:0000256" key="10">
    <source>
        <dbReference type="ARBA" id="ARBA00023212"/>
    </source>
</evidence>
<protein>
    <submittedName>
        <fullName evidence="14">Uncharacterized protein</fullName>
    </submittedName>
</protein>
<dbReference type="GO" id="GO:0051301">
    <property type="term" value="P:cell division"/>
    <property type="evidence" value="ECO:0007669"/>
    <property type="project" value="UniProtKB-KW"/>
</dbReference>
<keyword evidence="11" id="KW-0131">Cell cycle</keyword>
<dbReference type="STRING" id="4232.A0A251TEA0"/>
<evidence type="ECO:0000256" key="6">
    <source>
        <dbReference type="ARBA" id="ARBA00022618"/>
    </source>
</evidence>
<keyword evidence="5" id="KW-0963">Cytoplasm</keyword>
<evidence type="ECO:0000256" key="4">
    <source>
        <dbReference type="ARBA" id="ARBA00022454"/>
    </source>
</evidence>
<keyword evidence="12" id="KW-0137">Centromere</keyword>
<evidence type="ECO:0000256" key="2">
    <source>
        <dbReference type="ARBA" id="ARBA00004629"/>
    </source>
</evidence>
<keyword evidence="7" id="KW-0493">Microtubule</keyword>
<feature type="region of interest" description="Disordered" evidence="13">
    <location>
        <begin position="42"/>
        <end position="72"/>
    </location>
</feature>
<organism evidence="14 15">
    <name type="scientific">Helianthus annuus</name>
    <name type="common">Common sunflower</name>
    <dbReference type="NCBI Taxonomy" id="4232"/>
    <lineage>
        <taxon>Eukaryota</taxon>
        <taxon>Viridiplantae</taxon>
        <taxon>Streptophyta</taxon>
        <taxon>Embryophyta</taxon>
        <taxon>Tracheophyta</taxon>
        <taxon>Spermatophyta</taxon>
        <taxon>Magnoliopsida</taxon>
        <taxon>eudicotyledons</taxon>
        <taxon>Gunneridae</taxon>
        <taxon>Pentapetalae</taxon>
        <taxon>asterids</taxon>
        <taxon>campanulids</taxon>
        <taxon>Asterales</taxon>
        <taxon>Asteraceae</taxon>
        <taxon>Asteroideae</taxon>
        <taxon>Heliantheae alliance</taxon>
        <taxon>Heliantheae</taxon>
        <taxon>Helianthus</taxon>
    </lineage>
</organism>
<name>A0A251TEA0_HELAN</name>